<dbReference type="Proteomes" id="UP000027931">
    <property type="component" value="Unassembled WGS sequence"/>
</dbReference>
<gene>
    <name evidence="1" type="ORF">EL26_11615</name>
</gene>
<evidence type="ECO:0000313" key="2">
    <source>
        <dbReference type="Proteomes" id="UP000027931"/>
    </source>
</evidence>
<sequence>MSLRACIWHTESGRPAAQKLLVGLNQNSSDLMTNLWSFTPRSPGLTELQHIQSELDEYDFFIVVLSEGDFQQTSILHGELIKLGMGMGRIGVERVFILLPSQCRAELPSIFDGHEVLEFQSDRARFDNSMGTQMVQISLKIGEIGGRVRYRKLDKQIDDGVKDLLKCALSYDLSEYQSILESVARNFIPPTGTTIKIAYLFRRCESGFVKMGASRYEQNREPMTLDEQSFVFEAYSANEAKLFTCDQLEWDTGKYDHIFVWPIERQGCALTVHLLSDVILSNSAEIGAELSVNNRLVATLDYIIGRRNQYERSSRQTIAGHSV</sequence>
<dbReference type="EMBL" id="JMIR01000014">
    <property type="protein sequence ID" value="KEO83109.1"/>
    <property type="molecule type" value="Genomic_DNA"/>
</dbReference>
<accession>A0A074LPW5</accession>
<reference evidence="1 2" key="1">
    <citation type="journal article" date="2013" name="Int. J. Syst. Evol. Microbiol.">
        <title>Tumebacillus flagellatus sp. nov., an alpha-amylase/pullulanase-producing bacterium isolated from cassava wastewater.</title>
        <authorList>
            <person name="Wang Q."/>
            <person name="Xie N."/>
            <person name="Qin Y."/>
            <person name="Shen N."/>
            <person name="Zhu J."/>
            <person name="Mi H."/>
            <person name="Huang R."/>
        </authorList>
    </citation>
    <scope>NUCLEOTIDE SEQUENCE [LARGE SCALE GENOMIC DNA]</scope>
    <source>
        <strain evidence="1 2">GST4</strain>
    </source>
</reference>
<proteinExistence type="predicted"/>
<protein>
    <recommendedName>
        <fullName evidence="3">CD-NTase-associated protein 12/Pycsar effector protein TIR domain-containing protein</fullName>
    </recommendedName>
</protein>
<name>A0A074LPW5_9BACL</name>
<comment type="caution">
    <text evidence="1">The sequence shown here is derived from an EMBL/GenBank/DDBJ whole genome shotgun (WGS) entry which is preliminary data.</text>
</comment>
<dbReference type="RefSeq" id="WP_038088255.1">
    <property type="nucleotide sequence ID" value="NZ_JMIR01000014.1"/>
</dbReference>
<organism evidence="1 2">
    <name type="scientific">Tumebacillus flagellatus</name>
    <dbReference type="NCBI Taxonomy" id="1157490"/>
    <lineage>
        <taxon>Bacteria</taxon>
        <taxon>Bacillati</taxon>
        <taxon>Bacillota</taxon>
        <taxon>Bacilli</taxon>
        <taxon>Bacillales</taxon>
        <taxon>Alicyclobacillaceae</taxon>
        <taxon>Tumebacillus</taxon>
    </lineage>
</organism>
<dbReference type="AlphaFoldDB" id="A0A074LPW5"/>
<keyword evidence="2" id="KW-1185">Reference proteome</keyword>
<evidence type="ECO:0008006" key="3">
    <source>
        <dbReference type="Google" id="ProtNLM"/>
    </source>
</evidence>
<evidence type="ECO:0000313" key="1">
    <source>
        <dbReference type="EMBL" id="KEO83109.1"/>
    </source>
</evidence>
<dbReference type="STRING" id="1157490.EL26_11615"/>